<keyword evidence="2" id="KW-1133">Transmembrane helix</keyword>
<dbReference type="SUPFAM" id="SSF58104">
    <property type="entry name" value="Methyl-accepting chemotaxis protein (MCP) signaling domain"/>
    <property type="match status" value="1"/>
</dbReference>
<evidence type="ECO:0008006" key="5">
    <source>
        <dbReference type="Google" id="ProtNLM"/>
    </source>
</evidence>
<accession>A0ABN4TJ16</accession>
<keyword evidence="2" id="KW-0812">Transmembrane</keyword>
<reference evidence="3 4" key="1">
    <citation type="submission" date="2016-10" db="EMBL/GenBank/DDBJ databases">
        <title>Complete genome sequences of three Cupriavidus strains isolated from various Malaysian environments.</title>
        <authorList>
            <person name="Abdullah A.A.-A."/>
            <person name="Shafie N.A.H."/>
            <person name="Lau N.S."/>
        </authorList>
    </citation>
    <scope>NUCLEOTIDE SEQUENCE [LARGE SCALE GENOMIC DNA]</scope>
    <source>
        <strain evidence="3 4">USMAA1020</strain>
    </source>
</reference>
<name>A0ABN4TJ16_9BURK</name>
<dbReference type="EMBL" id="CP017754">
    <property type="protein sequence ID" value="AOZ04701.1"/>
    <property type="molecule type" value="Genomic_DNA"/>
</dbReference>
<evidence type="ECO:0000256" key="1">
    <source>
        <dbReference type="SAM" id="Coils"/>
    </source>
</evidence>
<protein>
    <recommendedName>
        <fullName evidence="5">Methyl-accepting chemotaxis protein</fullName>
    </recommendedName>
</protein>
<sequence>MLELLDQLRHFLTPQLQPLEPLQIAFFTIIFGFAAYTCLGLRHAKPENWERNWHREAGDDAANLDVEHGSVNDLCAAVATKQEKLADIMPGMLLIVGLLGTFIGLGMALDKASMILSDASGGGNVDAMMGNLMSMMHGLGSKFKTSTWGIAAFLILKTWSSRVNYDGHRLSWCVAKMKGEVDRRHSEARNLQQEDNARIVDAIGMLGSTMKQIAELQANAIVERHLEMLEAQKHAHKQQIAQLSDVADESKKTRDAMESFVDGVSGSTAAVADAAKKMAKAAADTVRSTNDLQSVIGELRTGVSEVIGDMNRELGKTIDNMGHSFAEHMNIISERLGGAANDISSSINRLSSNVDETLQGVKKSIEDSQATQTKAFVLFNSTSTTLEGNIEAMTGLVTELRKDITNGLGSVATTGRKIAEISTAIVEASEKTVMAIGKTVEDSKAISSDLGNATSAMQGVAIALQKNVGQDDLVKAVNSIDRQVSDLLGKASRPAASRRRLTLDA</sequence>
<keyword evidence="2" id="KW-0472">Membrane</keyword>
<evidence type="ECO:0000313" key="4">
    <source>
        <dbReference type="Proteomes" id="UP000177515"/>
    </source>
</evidence>
<evidence type="ECO:0000313" key="3">
    <source>
        <dbReference type="EMBL" id="AOZ04701.1"/>
    </source>
</evidence>
<organism evidence="3 4">
    <name type="scientific">Cupriavidus malaysiensis</name>
    <dbReference type="NCBI Taxonomy" id="367825"/>
    <lineage>
        <taxon>Bacteria</taxon>
        <taxon>Pseudomonadati</taxon>
        <taxon>Pseudomonadota</taxon>
        <taxon>Betaproteobacteria</taxon>
        <taxon>Burkholderiales</taxon>
        <taxon>Burkholderiaceae</taxon>
        <taxon>Cupriavidus</taxon>
    </lineage>
</organism>
<dbReference type="Gene3D" id="1.20.120.20">
    <property type="entry name" value="Apolipoprotein"/>
    <property type="match status" value="1"/>
</dbReference>
<evidence type="ECO:0000256" key="2">
    <source>
        <dbReference type="SAM" id="Phobius"/>
    </source>
</evidence>
<feature type="transmembrane region" description="Helical" evidence="2">
    <location>
        <begin position="91"/>
        <end position="109"/>
    </location>
</feature>
<proteinExistence type="predicted"/>
<dbReference type="RefSeq" id="WP_071068513.1">
    <property type="nucleotide sequence ID" value="NZ_CP017754.1"/>
</dbReference>
<feature type="transmembrane region" description="Helical" evidence="2">
    <location>
        <begin position="22"/>
        <end position="41"/>
    </location>
</feature>
<dbReference type="Proteomes" id="UP000177515">
    <property type="component" value="Chromosome 1"/>
</dbReference>
<gene>
    <name evidence="3" type="ORF">BKK80_01740</name>
</gene>
<keyword evidence="1" id="KW-0175">Coiled coil</keyword>
<keyword evidence="4" id="KW-1185">Reference proteome</keyword>
<feature type="coiled-coil region" evidence="1">
    <location>
        <begin position="219"/>
        <end position="246"/>
    </location>
</feature>